<comment type="caution">
    <text evidence="1">The sequence shown here is derived from an EMBL/GenBank/DDBJ whole genome shotgun (WGS) entry which is preliminary data.</text>
</comment>
<accession>A0A5J5H2V6</accession>
<dbReference type="Proteomes" id="UP000326671">
    <property type="component" value="Unassembled WGS sequence"/>
</dbReference>
<keyword evidence="2" id="KW-1185">Reference proteome</keyword>
<name>A0A5J5H2V6_9BACI</name>
<dbReference type="RefSeq" id="WP_150442494.1">
    <property type="nucleotide sequence ID" value="NZ_VYKL01000045.1"/>
</dbReference>
<evidence type="ECO:0000313" key="1">
    <source>
        <dbReference type="EMBL" id="KAA9014567.1"/>
    </source>
</evidence>
<dbReference type="OrthoDB" id="2883031at2"/>
<sequence>MKSKIHRCNCSNTWTVQNRKCSIRANTMLLNGKWYVELKPKRKSNPKGFVVTDRSEDIIISPPKHLFENFNKIKKLVYDKENVFFNVQQGEYLYFAEDGACYILQIKR</sequence>
<organism evidence="1 2">
    <name type="scientific">Niallia endozanthoxylica</name>
    <dbReference type="NCBI Taxonomy" id="2036016"/>
    <lineage>
        <taxon>Bacteria</taxon>
        <taxon>Bacillati</taxon>
        <taxon>Bacillota</taxon>
        <taxon>Bacilli</taxon>
        <taxon>Bacillales</taxon>
        <taxon>Bacillaceae</taxon>
        <taxon>Niallia</taxon>
    </lineage>
</organism>
<dbReference type="AlphaFoldDB" id="A0A5J5H2V6"/>
<evidence type="ECO:0000313" key="2">
    <source>
        <dbReference type="Proteomes" id="UP000326671"/>
    </source>
</evidence>
<dbReference type="EMBL" id="VYKL01000045">
    <property type="protein sequence ID" value="KAA9014567.1"/>
    <property type="molecule type" value="Genomic_DNA"/>
</dbReference>
<reference evidence="1 2" key="1">
    <citation type="submission" date="2019-09" db="EMBL/GenBank/DDBJ databases">
        <title>Whole genome sequences of isolates from the Mars Exploration Rovers.</title>
        <authorList>
            <person name="Seuylemezian A."/>
            <person name="Vaishampayan P."/>
        </authorList>
    </citation>
    <scope>NUCLEOTIDE SEQUENCE [LARGE SCALE GENOMIC DNA]</scope>
    <source>
        <strain evidence="1 2">MER_TA_151</strain>
    </source>
</reference>
<gene>
    <name evidence="1" type="ORF">F4V44_23780</name>
</gene>
<proteinExistence type="predicted"/>
<protein>
    <submittedName>
        <fullName evidence="1">Uncharacterized protein</fullName>
    </submittedName>
</protein>